<dbReference type="EMBL" id="JABBGA010000001">
    <property type="protein sequence ID" value="NML24315.1"/>
    <property type="molecule type" value="Genomic_DNA"/>
</dbReference>
<organism evidence="1 2">
    <name type="scientific">Zoogloea dura</name>
    <dbReference type="NCBI Taxonomy" id="2728840"/>
    <lineage>
        <taxon>Bacteria</taxon>
        <taxon>Pseudomonadati</taxon>
        <taxon>Pseudomonadota</taxon>
        <taxon>Betaproteobacteria</taxon>
        <taxon>Rhodocyclales</taxon>
        <taxon>Zoogloeaceae</taxon>
        <taxon>Zoogloea</taxon>
    </lineage>
</organism>
<name>A0A848FZT3_9RHOO</name>
<proteinExistence type="predicted"/>
<sequence length="174" mass="19665">MRELSPERLEGCVEQLFRRMTAMYGRLFADMWAGADLADVKAIWAEDLSPFCWRQIEWAMEQCKATKDFPPTLPMFRGFCLQAPRPEAPKALPAPEIHPNVVAARQAEAEAMARQVLAPKVDHKAWAKLHRSDWLAGRSVRMIVVEMASDALGERWHTDNGRRECSPAYGAEAA</sequence>
<dbReference type="AlphaFoldDB" id="A0A848FZT3"/>
<reference evidence="1 2" key="1">
    <citation type="submission" date="2020-04" db="EMBL/GenBank/DDBJ databases">
        <title>Zoogloea sp. G-4-1-14 isolated from soil.</title>
        <authorList>
            <person name="Dahal R.H."/>
        </authorList>
    </citation>
    <scope>NUCLEOTIDE SEQUENCE [LARGE SCALE GENOMIC DNA]</scope>
    <source>
        <strain evidence="1 2">G-4-1-14</strain>
    </source>
</reference>
<protein>
    <submittedName>
        <fullName evidence="1">Uncharacterized protein</fullName>
    </submittedName>
</protein>
<accession>A0A848FZT3</accession>
<gene>
    <name evidence="1" type="ORF">HHL15_01025</name>
</gene>
<comment type="caution">
    <text evidence="1">The sequence shown here is derived from an EMBL/GenBank/DDBJ whole genome shotgun (WGS) entry which is preliminary data.</text>
</comment>
<evidence type="ECO:0000313" key="2">
    <source>
        <dbReference type="Proteomes" id="UP000580043"/>
    </source>
</evidence>
<dbReference type="Proteomes" id="UP000580043">
    <property type="component" value="Unassembled WGS sequence"/>
</dbReference>
<keyword evidence="2" id="KW-1185">Reference proteome</keyword>
<dbReference type="RefSeq" id="WP_169143955.1">
    <property type="nucleotide sequence ID" value="NZ_JABBGA010000001.1"/>
</dbReference>
<evidence type="ECO:0000313" key="1">
    <source>
        <dbReference type="EMBL" id="NML24315.1"/>
    </source>
</evidence>